<evidence type="ECO:0000256" key="1">
    <source>
        <dbReference type="ARBA" id="ARBA00004141"/>
    </source>
</evidence>
<keyword evidence="13" id="KW-1185">Reference proteome</keyword>
<dbReference type="SUPFAM" id="SSF52343">
    <property type="entry name" value="Ferredoxin reductase-like, C-terminal NADP-linked domain"/>
    <property type="match status" value="1"/>
</dbReference>
<feature type="transmembrane region" description="Helical" evidence="10">
    <location>
        <begin position="147"/>
        <end position="165"/>
    </location>
</feature>
<evidence type="ECO:0000313" key="13">
    <source>
        <dbReference type="Proteomes" id="UP000613401"/>
    </source>
</evidence>
<feature type="transmembrane region" description="Helical" evidence="10">
    <location>
        <begin position="113"/>
        <end position="135"/>
    </location>
</feature>
<dbReference type="Gene3D" id="3.40.50.80">
    <property type="entry name" value="Nucleotide-binding domain of ferredoxin-NADP reductase (FNR) module"/>
    <property type="match status" value="1"/>
</dbReference>
<comment type="caution">
    <text evidence="12">The sequence shown here is derived from an EMBL/GenBank/DDBJ whole genome shotgun (WGS) entry which is preliminary data.</text>
</comment>
<keyword evidence="7" id="KW-0560">Oxidoreductase</keyword>
<dbReference type="InterPro" id="IPR013112">
    <property type="entry name" value="FAD-bd_8"/>
</dbReference>
<feature type="transmembrane region" description="Helical" evidence="10">
    <location>
        <begin position="216"/>
        <end position="242"/>
    </location>
</feature>
<dbReference type="SFLD" id="SFLDG01168">
    <property type="entry name" value="Ferric_reductase_subgroup_(FRE"/>
    <property type="match status" value="1"/>
</dbReference>
<dbReference type="PROSITE" id="PS51384">
    <property type="entry name" value="FAD_FR"/>
    <property type="match status" value="1"/>
</dbReference>
<dbReference type="FunFam" id="3.40.50.80:FF:000023">
    <property type="entry name" value="Putative ferric-chelate reductase"/>
    <property type="match status" value="1"/>
</dbReference>
<evidence type="ECO:0000256" key="4">
    <source>
        <dbReference type="ARBA" id="ARBA00022692"/>
    </source>
</evidence>
<evidence type="ECO:0000259" key="11">
    <source>
        <dbReference type="PROSITE" id="PS51384"/>
    </source>
</evidence>
<dbReference type="OMA" id="NNETQRY"/>
<name>A0A8H4CM31_COLGL</name>
<dbReference type="InterPro" id="IPR013121">
    <property type="entry name" value="Fe_red_NAD-bd_6"/>
</dbReference>
<comment type="similarity">
    <text evidence="2">Belongs to the ferric reductase (FRE) family.</text>
</comment>
<dbReference type="RefSeq" id="XP_045265634.1">
    <property type="nucleotide sequence ID" value="XM_045406251.1"/>
</dbReference>
<dbReference type="Proteomes" id="UP000613401">
    <property type="component" value="Unassembled WGS sequence"/>
</dbReference>
<keyword evidence="3" id="KW-0813">Transport</keyword>
<reference evidence="12" key="2">
    <citation type="submission" date="2020-03" db="EMBL/GenBank/DDBJ databases">
        <authorList>
            <person name="Fu F.-F."/>
            <person name="Chen J."/>
        </authorList>
    </citation>
    <scope>NUCLEOTIDE SEQUENCE</scope>
    <source>
        <strain evidence="12">Lc1</strain>
    </source>
</reference>
<evidence type="ECO:0000256" key="2">
    <source>
        <dbReference type="ARBA" id="ARBA00006278"/>
    </source>
</evidence>
<dbReference type="SFLD" id="SFLDS00052">
    <property type="entry name" value="Ferric_Reductase_Domain"/>
    <property type="match status" value="1"/>
</dbReference>
<feature type="transmembrane region" description="Helical" evidence="10">
    <location>
        <begin position="254"/>
        <end position="273"/>
    </location>
</feature>
<evidence type="ECO:0000256" key="3">
    <source>
        <dbReference type="ARBA" id="ARBA00022448"/>
    </source>
</evidence>
<keyword evidence="5" id="KW-0249">Electron transport</keyword>
<evidence type="ECO:0000256" key="5">
    <source>
        <dbReference type="ARBA" id="ARBA00022982"/>
    </source>
</evidence>
<dbReference type="InterPro" id="IPR039261">
    <property type="entry name" value="FNR_nucleotide-bd"/>
</dbReference>
<comment type="subcellular location">
    <subcellularLocation>
        <location evidence="1">Membrane</location>
        <topology evidence="1">Multi-pass membrane protein</topology>
    </subcellularLocation>
</comment>
<gene>
    <name evidence="12" type="ORF">GCG54_00006242</name>
</gene>
<evidence type="ECO:0000256" key="10">
    <source>
        <dbReference type="SAM" id="Phobius"/>
    </source>
</evidence>
<dbReference type="GO" id="GO:0006879">
    <property type="term" value="P:intracellular iron ion homeostasis"/>
    <property type="evidence" value="ECO:0007669"/>
    <property type="project" value="TreeGrafter"/>
</dbReference>
<dbReference type="Pfam" id="PF01794">
    <property type="entry name" value="Ferric_reduct"/>
    <property type="match status" value="1"/>
</dbReference>
<dbReference type="Pfam" id="PF08030">
    <property type="entry name" value="NAD_binding_6"/>
    <property type="match status" value="1"/>
</dbReference>
<dbReference type="EMBL" id="WVTB01000036">
    <property type="protein sequence ID" value="KAF3806475.1"/>
    <property type="molecule type" value="Genomic_DNA"/>
</dbReference>
<dbReference type="InterPro" id="IPR017927">
    <property type="entry name" value="FAD-bd_FR_type"/>
</dbReference>
<feature type="transmembrane region" description="Helical" evidence="10">
    <location>
        <begin position="29"/>
        <end position="47"/>
    </location>
</feature>
<keyword evidence="6 10" id="KW-1133">Transmembrane helix</keyword>
<sequence>MAGGGGTQSPEAQQAAINAALENKALSNYLYYIIACTSAAVIIWRVWTVIVKYVRTVACLNNDNQRYFVETDSKFAWIKRNVLYAPIFSKRHNREIQMSSAINVGTLPSRLQLLFLAGYLGTNIAFCVINIPFAGSFAAAASQLRNRTGTLAVVNMIPLFLMAGRNNPLIKLLGISFDTFNLLHRWFGRIVILEAVTHTLAWWANKAQTSSWESGWQSIIAVPFLLFGFVATCAFVALGIQASSPIRHAFYETFKLLHIVLAIAAVVGTWYHLQMKALPQLKYLWPVVIFWAGDRVWRAARVFYGNVGHGGSKALVEALPGNACRVTVTMARPWTFGPGQHAYMYLPSLSWWQSHPFSVAWAEEAEDPQAEKMSLNRQDILAMRKTTMSFIIRARTGMTDTLYRKAAACPDGRMTTSCMIEGPYGGLHGMRSYGTVMLFAGGVGITHQVPHVRDLVAGYANGTVAARKVVLVWIIQSPEHLEWIRPWMTEILAMEKRRDILRIMLFVSRPRSTKEIHSPSATVQMFPGRPNIETLIRAEQESQIGTMGISVCGPGALSDEVRRAVRDRQHDTAIDFNEEAFSW</sequence>
<dbReference type="Pfam" id="PF08022">
    <property type="entry name" value="FAD_binding_8"/>
    <property type="match status" value="1"/>
</dbReference>
<proteinExistence type="inferred from homology"/>
<dbReference type="PANTHER" id="PTHR32361:SF24">
    <property type="entry name" value="REDUCTASE, PUTATIVE (AFU_ORTHOLOGUE AFUA_3G10820)-RELATED"/>
    <property type="match status" value="1"/>
</dbReference>
<evidence type="ECO:0000256" key="6">
    <source>
        <dbReference type="ARBA" id="ARBA00022989"/>
    </source>
</evidence>
<evidence type="ECO:0000256" key="9">
    <source>
        <dbReference type="ARBA" id="ARBA00023136"/>
    </source>
</evidence>
<dbReference type="InterPro" id="IPR013130">
    <property type="entry name" value="Fe3_Rdtase_TM_dom"/>
</dbReference>
<dbReference type="PANTHER" id="PTHR32361">
    <property type="entry name" value="FERRIC/CUPRIC REDUCTASE TRANSMEMBRANE COMPONENT"/>
    <property type="match status" value="1"/>
</dbReference>
<dbReference type="GeneID" id="69013391"/>
<dbReference type="GO" id="GO:0015677">
    <property type="term" value="P:copper ion import"/>
    <property type="evidence" value="ECO:0007669"/>
    <property type="project" value="TreeGrafter"/>
</dbReference>
<organism evidence="12 13">
    <name type="scientific">Colletotrichum gloeosporioides</name>
    <name type="common">Anthracnose fungus</name>
    <name type="synonym">Glomerella cingulata</name>
    <dbReference type="NCBI Taxonomy" id="474922"/>
    <lineage>
        <taxon>Eukaryota</taxon>
        <taxon>Fungi</taxon>
        <taxon>Dikarya</taxon>
        <taxon>Ascomycota</taxon>
        <taxon>Pezizomycotina</taxon>
        <taxon>Sordariomycetes</taxon>
        <taxon>Hypocreomycetidae</taxon>
        <taxon>Glomerellales</taxon>
        <taxon>Glomerellaceae</taxon>
        <taxon>Colletotrichum</taxon>
        <taxon>Colletotrichum gloeosporioides species complex</taxon>
    </lineage>
</organism>
<protein>
    <submittedName>
        <fullName evidence="12">Ferric/cupric reductase transmembrane component 2</fullName>
    </submittedName>
</protein>
<dbReference type="GO" id="GO:0000293">
    <property type="term" value="F:ferric-chelate reductase activity"/>
    <property type="evidence" value="ECO:0007669"/>
    <property type="project" value="UniProtKB-ARBA"/>
</dbReference>
<feature type="domain" description="FAD-binding FR-type" evidence="11">
    <location>
        <begin position="289"/>
        <end position="430"/>
    </location>
</feature>
<evidence type="ECO:0000256" key="8">
    <source>
        <dbReference type="ARBA" id="ARBA00023065"/>
    </source>
</evidence>
<dbReference type="GO" id="GO:0005886">
    <property type="term" value="C:plasma membrane"/>
    <property type="evidence" value="ECO:0007669"/>
    <property type="project" value="TreeGrafter"/>
</dbReference>
<evidence type="ECO:0000313" key="12">
    <source>
        <dbReference type="EMBL" id="KAF3806475.1"/>
    </source>
</evidence>
<accession>A0A8H4CM31</accession>
<dbReference type="CDD" id="cd06186">
    <property type="entry name" value="NOX_Duox_like_FAD_NADP"/>
    <property type="match status" value="1"/>
</dbReference>
<dbReference type="InterPro" id="IPR051410">
    <property type="entry name" value="Ferric/Cupric_Reductase"/>
</dbReference>
<reference evidence="12" key="1">
    <citation type="journal article" date="2020" name="Phytopathology">
        <title>Genome sequence and comparative analysis of Colletotrichum gloeosporioides isolated from Liriodendron leaves.</title>
        <authorList>
            <person name="Fu F.F."/>
            <person name="Hao Z."/>
            <person name="Wang P."/>
            <person name="Lu Y."/>
            <person name="Xue L.J."/>
            <person name="Wei G."/>
            <person name="Tian Y."/>
            <person name="Baishi H."/>
            <person name="Xu H."/>
            <person name="Shi J."/>
            <person name="Cheng T."/>
            <person name="Wang G."/>
            <person name="Yi Y."/>
            <person name="Chen J."/>
        </authorList>
    </citation>
    <scope>NUCLEOTIDE SEQUENCE</scope>
    <source>
        <strain evidence="12">Lc1</strain>
    </source>
</reference>
<keyword evidence="9 10" id="KW-0472">Membrane</keyword>
<dbReference type="AlphaFoldDB" id="A0A8H4CM31"/>
<keyword evidence="4 10" id="KW-0812">Transmembrane</keyword>
<keyword evidence="8" id="KW-0406">Ion transport</keyword>
<evidence type="ECO:0000256" key="7">
    <source>
        <dbReference type="ARBA" id="ARBA00023002"/>
    </source>
</evidence>
<dbReference type="GO" id="GO:0006826">
    <property type="term" value="P:iron ion transport"/>
    <property type="evidence" value="ECO:0007669"/>
    <property type="project" value="TreeGrafter"/>
</dbReference>
<feature type="transmembrane region" description="Helical" evidence="10">
    <location>
        <begin position="186"/>
        <end position="204"/>
    </location>
</feature>